<feature type="compositionally biased region" description="Basic residues" evidence="1">
    <location>
        <begin position="214"/>
        <end position="229"/>
    </location>
</feature>
<name>A0A1B6GUD9_9HEMI</name>
<dbReference type="AlphaFoldDB" id="A0A1B6GUD9"/>
<sequence length="238" mass="27733">LICKYFSVKVAAAYEVRLLFPFQAIKDGLHVIKMRDVARGYVTTLFADVYDDKLLVSTVSQNVLVLYPAKLPCIPSVRIENCQSNYNKRRKHRENFSMILKSHVSIVRDGTSRSDSEFRVFSGCPETNNYVWEAWRIVPNLDIETAKADISAFSYDWHLKPFMFTPAIYLIRLSVSSQLSNFAKCYLEIVPENVLLSHWFKSGSKSRVPVSEHRSHHRRRKRMKRKRSSFRNGTEDFD</sequence>
<feature type="non-terminal residue" evidence="2">
    <location>
        <position position="1"/>
    </location>
</feature>
<protein>
    <submittedName>
        <fullName evidence="2">Uncharacterized protein</fullName>
    </submittedName>
</protein>
<dbReference type="EMBL" id="GECZ01003738">
    <property type="protein sequence ID" value="JAS66031.1"/>
    <property type="molecule type" value="Transcribed_RNA"/>
</dbReference>
<evidence type="ECO:0000313" key="2">
    <source>
        <dbReference type="EMBL" id="JAS66031.1"/>
    </source>
</evidence>
<reference evidence="2" key="1">
    <citation type="submission" date="2015-11" db="EMBL/GenBank/DDBJ databases">
        <title>De novo transcriptome assembly of four potential Pierce s Disease insect vectors from Arizona vineyards.</title>
        <authorList>
            <person name="Tassone E.E."/>
        </authorList>
    </citation>
    <scope>NUCLEOTIDE SEQUENCE</scope>
</reference>
<evidence type="ECO:0000256" key="1">
    <source>
        <dbReference type="SAM" id="MobiDB-lite"/>
    </source>
</evidence>
<feature type="region of interest" description="Disordered" evidence="1">
    <location>
        <begin position="210"/>
        <end position="238"/>
    </location>
</feature>
<organism evidence="2">
    <name type="scientific">Cuerna arida</name>
    <dbReference type="NCBI Taxonomy" id="1464854"/>
    <lineage>
        <taxon>Eukaryota</taxon>
        <taxon>Metazoa</taxon>
        <taxon>Ecdysozoa</taxon>
        <taxon>Arthropoda</taxon>
        <taxon>Hexapoda</taxon>
        <taxon>Insecta</taxon>
        <taxon>Pterygota</taxon>
        <taxon>Neoptera</taxon>
        <taxon>Paraneoptera</taxon>
        <taxon>Hemiptera</taxon>
        <taxon>Auchenorrhyncha</taxon>
        <taxon>Membracoidea</taxon>
        <taxon>Cicadellidae</taxon>
        <taxon>Cicadellinae</taxon>
        <taxon>Proconiini</taxon>
        <taxon>Cuerna</taxon>
    </lineage>
</organism>
<gene>
    <name evidence="2" type="ORF">g.10809</name>
</gene>
<proteinExistence type="predicted"/>
<accession>A0A1B6GUD9</accession>